<evidence type="ECO:0000313" key="2">
    <source>
        <dbReference type="EMBL" id="VDK47296.1"/>
    </source>
</evidence>
<dbReference type="OrthoDB" id="258392at2759"/>
<dbReference type="InterPro" id="IPR029033">
    <property type="entry name" value="His_PPase_superfam"/>
</dbReference>
<dbReference type="CDD" id="cd07061">
    <property type="entry name" value="HP_HAP_like"/>
    <property type="match status" value="1"/>
</dbReference>
<accession>A0A3P6Q6T1</accession>
<dbReference type="Gene3D" id="3.40.50.1240">
    <property type="entry name" value="Phosphoglycerate mutase-like"/>
    <property type="match status" value="1"/>
</dbReference>
<dbReference type="GO" id="GO:0016791">
    <property type="term" value="F:phosphatase activity"/>
    <property type="evidence" value="ECO:0007669"/>
    <property type="project" value="TreeGrafter"/>
</dbReference>
<dbReference type="AlphaFoldDB" id="A0A3P6Q6T1"/>
<dbReference type="EMBL" id="UYRV01001629">
    <property type="protein sequence ID" value="VDK47296.1"/>
    <property type="molecule type" value="Genomic_DNA"/>
</dbReference>
<gene>
    <name evidence="2" type="ORF">CGOC_LOCUS985</name>
</gene>
<dbReference type="Proteomes" id="UP000271889">
    <property type="component" value="Unassembled WGS sequence"/>
</dbReference>
<dbReference type="SUPFAM" id="SSF53254">
    <property type="entry name" value="Phosphoglycerate mutase-like"/>
    <property type="match status" value="1"/>
</dbReference>
<dbReference type="InterPro" id="IPR050645">
    <property type="entry name" value="Histidine_acid_phosphatase"/>
</dbReference>
<dbReference type="PANTHER" id="PTHR11567">
    <property type="entry name" value="ACID PHOSPHATASE-RELATED"/>
    <property type="match status" value="1"/>
</dbReference>
<name>A0A3P6Q6T1_CYLGO</name>
<proteinExistence type="inferred from homology"/>
<sequence>MRIRNKWFSDKVFEKITEVDKRIELYKQFSNPGKPVTFNNLDVWQEYQKVRGGLLFNEINTRMEMKISCQKEECKWINYLKYYAYSGHDVNIFSFFAILKLLKSKLVMPDGYVPYAAAIFVELWMNRTEERPYFKVCIYSVSIDKSIVHKSDTIYTITSEIKACAGKTYCELDVFKNISDVVRPNQEMRKVTRKLTFFFS</sequence>
<organism evidence="2 3">
    <name type="scientific">Cylicostephanus goldi</name>
    <name type="common">Nematode worm</name>
    <dbReference type="NCBI Taxonomy" id="71465"/>
    <lineage>
        <taxon>Eukaryota</taxon>
        <taxon>Metazoa</taxon>
        <taxon>Ecdysozoa</taxon>
        <taxon>Nematoda</taxon>
        <taxon>Chromadorea</taxon>
        <taxon>Rhabditida</taxon>
        <taxon>Rhabditina</taxon>
        <taxon>Rhabditomorpha</taxon>
        <taxon>Strongyloidea</taxon>
        <taxon>Strongylidae</taxon>
        <taxon>Cylicostephanus</taxon>
    </lineage>
</organism>
<reference evidence="2 3" key="1">
    <citation type="submission" date="2018-11" db="EMBL/GenBank/DDBJ databases">
        <authorList>
            <consortium name="Pathogen Informatics"/>
        </authorList>
    </citation>
    <scope>NUCLEOTIDE SEQUENCE [LARGE SCALE GENOMIC DNA]</scope>
</reference>
<protein>
    <submittedName>
        <fullName evidence="2">Uncharacterized protein</fullName>
    </submittedName>
</protein>
<keyword evidence="3" id="KW-1185">Reference proteome</keyword>
<dbReference type="Pfam" id="PF00328">
    <property type="entry name" value="His_Phos_2"/>
    <property type="match status" value="1"/>
</dbReference>
<evidence type="ECO:0000256" key="1">
    <source>
        <dbReference type="ARBA" id="ARBA00005375"/>
    </source>
</evidence>
<dbReference type="PANTHER" id="PTHR11567:SF209">
    <property type="entry name" value="INTESTINAL ACID PHOSPHATASE"/>
    <property type="match status" value="1"/>
</dbReference>
<comment type="similarity">
    <text evidence="1">Belongs to the histidine acid phosphatase family.</text>
</comment>
<evidence type="ECO:0000313" key="3">
    <source>
        <dbReference type="Proteomes" id="UP000271889"/>
    </source>
</evidence>
<dbReference type="InterPro" id="IPR000560">
    <property type="entry name" value="His_Pase_clade-2"/>
</dbReference>